<evidence type="ECO:0000313" key="1">
    <source>
        <dbReference type="EMBL" id="EDO14325.1"/>
    </source>
</evidence>
<dbReference type="EMBL" id="DS480619">
    <property type="protein sequence ID" value="EDO14325.1"/>
    <property type="molecule type" value="Genomic_DNA"/>
</dbReference>
<dbReference type="GeneID" id="5542300"/>
<dbReference type="eggNOG" id="ENOG502QTEB">
    <property type="taxonomic scope" value="Eukaryota"/>
</dbReference>
<dbReference type="KEGG" id="vpo:Kpol_170p1"/>
<accession>A7TTT0</accession>
<dbReference type="HOGENOM" id="CLU_2335217_0_0_1"/>
<dbReference type="OrthoDB" id="160374at2759"/>
<feature type="non-terminal residue" evidence="1">
    <location>
        <position position="98"/>
    </location>
</feature>
<reference evidence="1 2" key="1">
    <citation type="journal article" date="2007" name="Proc. Natl. Acad. Sci. U.S.A.">
        <title>Independent sorting-out of thousands of duplicated gene pairs in two yeast species descended from a whole-genome duplication.</title>
        <authorList>
            <person name="Scannell D.R."/>
            <person name="Frank A.C."/>
            <person name="Conant G.C."/>
            <person name="Byrne K.P."/>
            <person name="Woolfit M."/>
            <person name="Wolfe K.H."/>
        </authorList>
    </citation>
    <scope>NUCLEOTIDE SEQUENCE [LARGE SCALE GENOMIC DNA]</scope>
    <source>
        <strain evidence="2">ATCC 22028 / DSM 70294 / BCRC 21397 / CBS 2163 / NBRC 10782 / NRRL Y-8283 / UCD 57-17</strain>
    </source>
</reference>
<evidence type="ECO:0000313" key="2">
    <source>
        <dbReference type="Proteomes" id="UP000000267"/>
    </source>
</evidence>
<organism evidence="2">
    <name type="scientific">Vanderwaltozyma polyspora (strain ATCC 22028 / DSM 70294 / BCRC 21397 / CBS 2163 / NBRC 10782 / NRRL Y-8283 / UCD 57-17)</name>
    <name type="common">Kluyveromyces polysporus</name>
    <dbReference type="NCBI Taxonomy" id="436907"/>
    <lineage>
        <taxon>Eukaryota</taxon>
        <taxon>Fungi</taxon>
        <taxon>Dikarya</taxon>
        <taxon>Ascomycota</taxon>
        <taxon>Saccharomycotina</taxon>
        <taxon>Saccharomycetes</taxon>
        <taxon>Saccharomycetales</taxon>
        <taxon>Saccharomycetaceae</taxon>
        <taxon>Vanderwaltozyma</taxon>
    </lineage>
</organism>
<dbReference type="RefSeq" id="XP_001642183.1">
    <property type="nucleotide sequence ID" value="XM_001642133.1"/>
</dbReference>
<proteinExistence type="predicted"/>
<dbReference type="InParanoid" id="A7TTT0"/>
<dbReference type="AlphaFoldDB" id="A7TTT0"/>
<sequence length="98" mass="11928">MVTELPKNSEEVTKLLRSKGRNTDDIVNIVSKIDKLEFYFPNKESFILELIQDRWNDQRLINFKIDYRIWSIFNTMWTKINDERTKKKLFKSLKLFPI</sequence>
<gene>
    <name evidence="1" type="ORF">Kpol_170p1</name>
</gene>
<dbReference type="Proteomes" id="UP000000267">
    <property type="component" value="Unassembled WGS sequence"/>
</dbReference>
<protein>
    <submittedName>
        <fullName evidence="1">Uncharacterized protein</fullName>
    </submittedName>
</protein>
<keyword evidence="2" id="KW-1185">Reference proteome</keyword>
<name>A7TTT0_VANPO</name>